<dbReference type="Proteomes" id="UP000778797">
    <property type="component" value="Unassembled WGS sequence"/>
</dbReference>
<name>A0ABS8EM65_9FLAO</name>
<dbReference type="PANTHER" id="PTHR36220">
    <property type="entry name" value="UNNAMED PRODUCT"/>
    <property type="match status" value="1"/>
</dbReference>
<keyword evidence="1" id="KW-0732">Signal</keyword>
<organism evidence="3 4">
    <name type="scientific">Winogradskyella immobilis</name>
    <dbReference type="NCBI Taxonomy" id="2816852"/>
    <lineage>
        <taxon>Bacteria</taxon>
        <taxon>Pseudomonadati</taxon>
        <taxon>Bacteroidota</taxon>
        <taxon>Flavobacteriia</taxon>
        <taxon>Flavobacteriales</taxon>
        <taxon>Flavobacteriaceae</taxon>
        <taxon>Winogradskyella</taxon>
    </lineage>
</organism>
<evidence type="ECO:0000313" key="4">
    <source>
        <dbReference type="Proteomes" id="UP000778797"/>
    </source>
</evidence>
<dbReference type="SUPFAM" id="SSF82171">
    <property type="entry name" value="DPP6 N-terminal domain-like"/>
    <property type="match status" value="1"/>
</dbReference>
<proteinExistence type="predicted"/>
<reference evidence="3" key="1">
    <citation type="submission" date="2021-03" db="EMBL/GenBank/DDBJ databases">
        <authorList>
            <person name="Ping X."/>
        </authorList>
    </citation>
    <scope>NUCLEOTIDE SEQUENCE</scope>
    <source>
        <strain evidence="3">E313</strain>
    </source>
</reference>
<comment type="caution">
    <text evidence="3">The sequence shown here is derived from an EMBL/GenBank/DDBJ whole genome shotgun (WGS) entry which is preliminary data.</text>
</comment>
<feature type="domain" description="Secretion system C-terminal sorting" evidence="2">
    <location>
        <begin position="565"/>
        <end position="625"/>
    </location>
</feature>
<protein>
    <submittedName>
        <fullName evidence="3">T9SS type A sorting domain-containing protein</fullName>
    </submittedName>
</protein>
<evidence type="ECO:0000313" key="3">
    <source>
        <dbReference type="EMBL" id="MCC1484313.1"/>
    </source>
</evidence>
<dbReference type="RefSeq" id="WP_227476760.1">
    <property type="nucleotide sequence ID" value="NZ_JAFMPT010000007.1"/>
</dbReference>
<evidence type="ECO:0000256" key="1">
    <source>
        <dbReference type="ARBA" id="ARBA00022729"/>
    </source>
</evidence>
<dbReference type="InterPro" id="IPR026444">
    <property type="entry name" value="Secre_tail"/>
</dbReference>
<gene>
    <name evidence="3" type="ORF">J1C55_06925</name>
</gene>
<dbReference type="Pfam" id="PF18962">
    <property type="entry name" value="Por_Secre_tail"/>
    <property type="match status" value="1"/>
</dbReference>
<dbReference type="NCBIfam" id="TIGR04183">
    <property type="entry name" value="Por_Secre_tail"/>
    <property type="match status" value="1"/>
</dbReference>
<evidence type="ECO:0000259" key="2">
    <source>
        <dbReference type="Pfam" id="PF18962"/>
    </source>
</evidence>
<accession>A0ABS8EM65</accession>
<dbReference type="PANTHER" id="PTHR36220:SF1">
    <property type="entry name" value="GAMMA TUBULIN COMPLEX COMPONENT C-TERMINAL DOMAIN-CONTAINING PROTEIN"/>
    <property type="match status" value="1"/>
</dbReference>
<dbReference type="EMBL" id="JAFMPT010000007">
    <property type="protein sequence ID" value="MCC1484313.1"/>
    <property type="molecule type" value="Genomic_DNA"/>
</dbReference>
<reference evidence="3" key="2">
    <citation type="submission" date="2021-10" db="EMBL/GenBank/DDBJ databases">
        <title>Genome of Winogradskyella sp. E313.</title>
        <authorList>
            <person name="Zhou Y."/>
        </authorList>
    </citation>
    <scope>NUCLEOTIDE SEQUENCE</scope>
    <source>
        <strain evidence="3">E313</strain>
    </source>
</reference>
<keyword evidence="4" id="KW-1185">Reference proteome</keyword>
<sequence length="631" mass="67924">MKKNTQKVKWIILIFTVLFLNINNGYSQWTQVGQDIDGEAAVDRSGRSVSISADGTIVAIGASDNDGNGMASGHVRVYQNINDTWVQLGQDINGSAAGVFFGNRVSLSSNGLRLAVQSSRNTSANIDSGETTIYDFIGGSWTQVGSGILGAGESDGFNGRIDLSSDGLHIAIGSLSNNSFSGIVRVFSFNGTDWVQTGTDFVGNIDDQLGRSVSLSANGMRLAIATPRDNTLGSGLGSARVYEYNGTTWVELGTGIAGEVFNDFPSGVSLSSDGNRIAMGSPGNDANGFLSGHVRIFEYDGTNWIQMGNNIEGESIGIGDQIGDHDRLSLSSDGLTVAIGSTNNNGRTGRVRVFRFNGLSWVQQGVDIDGEASGDDSGGSVSISANGIVAIGASGNSDSANLAGHVRVYEFPQSLWTGDPITFSLSDNSDPTQEVNQDRITDKVWLTRADTGGIFNIASETFYTSLVSPVDTEWAFGTIADIETLTFDTWENTIGGDPQSMIDLDMVLHLITDNIFIDIKFTSWTGGVLSRSQNNTFFQNGLSYQRSTNQTLSTEAFRNEEELRLYPNPSSNFIRIIGFAGAKKYTIYDIIGTKLKVNETRNNELIDIQNLAKGLYFISFDNEQSFKFIKN</sequence>